<feature type="region of interest" description="Disordered" evidence="1">
    <location>
        <begin position="297"/>
        <end position="329"/>
    </location>
</feature>
<evidence type="ECO:0000313" key="3">
    <source>
        <dbReference type="Proteomes" id="UP001165405"/>
    </source>
</evidence>
<dbReference type="Proteomes" id="UP001165405">
    <property type="component" value="Unassembled WGS sequence"/>
</dbReference>
<reference evidence="2" key="1">
    <citation type="submission" date="2022-01" db="EMBL/GenBank/DDBJ databases">
        <title>Antribacter sp. nov., isolated from Guizhou of China.</title>
        <authorList>
            <person name="Chengliang C."/>
            <person name="Ya Z."/>
        </authorList>
    </citation>
    <scope>NUCLEOTIDE SEQUENCE</scope>
    <source>
        <strain evidence="2">KLBMP 9083</strain>
    </source>
</reference>
<name>A0AA41QIJ7_9MICO</name>
<organism evidence="2 3">
    <name type="scientific">Antribacter soli</name>
    <dbReference type="NCBI Taxonomy" id="2910976"/>
    <lineage>
        <taxon>Bacteria</taxon>
        <taxon>Bacillati</taxon>
        <taxon>Actinomycetota</taxon>
        <taxon>Actinomycetes</taxon>
        <taxon>Micrococcales</taxon>
        <taxon>Promicromonosporaceae</taxon>
        <taxon>Antribacter</taxon>
    </lineage>
</organism>
<gene>
    <name evidence="2" type="ORF">L1785_20655</name>
</gene>
<evidence type="ECO:0000313" key="2">
    <source>
        <dbReference type="EMBL" id="MCF4123381.1"/>
    </source>
</evidence>
<comment type="caution">
    <text evidence="2">The sequence shown here is derived from an EMBL/GenBank/DDBJ whole genome shotgun (WGS) entry which is preliminary data.</text>
</comment>
<dbReference type="EMBL" id="JAKGSG010000059">
    <property type="protein sequence ID" value="MCF4123381.1"/>
    <property type="molecule type" value="Genomic_DNA"/>
</dbReference>
<proteinExistence type="predicted"/>
<accession>A0AA41QIJ7</accession>
<sequence>MPLEIPAELAAARAEVARLAEERRTLIASGGRLPFAELGRVDLGIATVIDALRDRVDPCDAAPEVPLVLLPVRVETKLKPGTSTLRVRITPDEVHVDALLRAVTPDETAAGRTYWTRRWDDEADPAAWGDLVAAVGARRAGWVAQATTPGNLAERGAAGSAPVFAETPEEVTRGTVARCLPDRFVVRAFPRGSAPVTARGETLARDIPISPVALSNLDDVANAAEGLTLPAGSEWIADFEAAKAVGLGVELTLPVGTQVVDRLVVVGVRGSASEDENAAELADLLLSHRFSDGFGLLAPGTPTNNADADRSPYRASDTPGEPPIDAPQPGADVSALAAVLGLDPVAIEHLLDPAAPRSGLDAAERSANTALWFATWEPVLQRLDDAEVPGVTPATIESARRLHRDHVRGAGPAPAIRVGAQPYGVLPVADLDAWSPRDGETTASLVAVIRRTLRRWTDRAAALPRVRPGDSVTDEALLDLLGTSPEAVGVRARPAVDGPDLTLFAAATGAGASVDAEVLLKRAVLAQYSADAARLVLPASLHDQTRTINLPFVSERDASVVTEILADRTPQVDSVLQALLDLAWDDVKRVRLRVAPDEFVSPLLERLELPPDVVQLVRAGLDRPGGEVDGGGRDAGAVSARFFAAAESVRAVVHVDGQPAEQLSIAAIEPVAEARTSLAQVALDLGDDAHASWIGSHAISGLLDWLGVRAEVRAAMVALAAAPIGERRTAVAHALDVASHRADAWATALASSRRATLAVANPTGLTLGAFGYVEDLRLTAERGEPEGWIHAPSTAHAVAAGVLASAHRSNIGAKDGAHPFAIDLTSRRGADLRRVLEGVHGGQPIGALLGYQIERGLAGTQAARFQLTLRELAPMATDELGNELAAVDTDAERAQARAAVADVVDGVSLLRQFPVASLSGPQPPLRARLAARPKSVFLETWPAVGDDEWALVVAALTAASETLDALSDALLAESVVQYASGNAARASAALDAMGSGASVDPQLDVLSVRAPSRQLSQAAIAVLPQGATGWSATRPRALADPRLEAWAARRLGDPADVVVAEAGGTRHTLDASGLAALDLVYADDPTAVERMIRAAMPALGDAPLAAERGDGWPAGQQPLWHVVALAQSLRTVIARSTRLGPSALVRVGAPAQRAVDTDELLERVDRLLGAFQDALDSGAGVIAALDPATLAVEPADAPAIVEAVRPLAAFGVPTVPPTDPDLVGNVAWAWGARQAAASRLRQARAALDGVRAPRPVGAEPPGPEELCDAAQSAAEAVLGDGFRLLPLLSPPAAATGEPDAFAQAVTDPAFTAPGRARLHAFARDHATVLDGMAALAEAQLVGGALGRRVDLAAVQLTERTETGPAPGTDRWLAGALADEVPWPDSTATHLVVELPPDPDDVAGPLAGLAIEAWVEALPFQPDVKAFDPRAPETALRAARSATGLAVSARQASARAPQVLLSAISPDGRRWTTDSVVQTVLDAVDLAKARLVTLEHVPGDAAVLPAIYVASPWLQARKGFGFEELAAVAWDPQLAPFLSEVD</sequence>
<dbReference type="RefSeq" id="WP_236091193.1">
    <property type="nucleotide sequence ID" value="NZ_JAKGSG010000059.1"/>
</dbReference>
<keyword evidence="3" id="KW-1185">Reference proteome</keyword>
<protein>
    <submittedName>
        <fullName evidence="2">Uncharacterized protein</fullName>
    </submittedName>
</protein>
<evidence type="ECO:0000256" key="1">
    <source>
        <dbReference type="SAM" id="MobiDB-lite"/>
    </source>
</evidence>